<protein>
    <submittedName>
        <fullName evidence="1">Uncharacterized protein</fullName>
    </submittedName>
</protein>
<reference evidence="1 2" key="1">
    <citation type="journal article" date="2024" name="IMA Fungus">
        <title>Apiospora arundinis, a panoply of carbohydrate-active enzymes and secondary metabolites.</title>
        <authorList>
            <person name="Sorensen T."/>
            <person name="Petersen C."/>
            <person name="Muurmann A.T."/>
            <person name="Christiansen J.V."/>
            <person name="Brundto M.L."/>
            <person name="Overgaard C.K."/>
            <person name="Boysen A.T."/>
            <person name="Wollenberg R.D."/>
            <person name="Larsen T.O."/>
            <person name="Sorensen J.L."/>
            <person name="Nielsen K.L."/>
            <person name="Sondergaard T.E."/>
        </authorList>
    </citation>
    <scope>NUCLEOTIDE SEQUENCE [LARGE SCALE GENOMIC DNA]</scope>
    <source>
        <strain evidence="1 2">AAU 773</strain>
    </source>
</reference>
<gene>
    <name evidence="1" type="ORF">PGQ11_003092</name>
</gene>
<evidence type="ECO:0000313" key="2">
    <source>
        <dbReference type="Proteomes" id="UP001390339"/>
    </source>
</evidence>
<proteinExistence type="predicted"/>
<evidence type="ECO:0000313" key="1">
    <source>
        <dbReference type="EMBL" id="KAK8872578.1"/>
    </source>
</evidence>
<comment type="caution">
    <text evidence="1">The sequence shown here is derived from an EMBL/GenBank/DDBJ whole genome shotgun (WGS) entry which is preliminary data.</text>
</comment>
<keyword evidence="2" id="KW-1185">Reference proteome</keyword>
<dbReference type="Proteomes" id="UP001390339">
    <property type="component" value="Unassembled WGS sequence"/>
</dbReference>
<name>A0ABR2J474_9PEZI</name>
<dbReference type="EMBL" id="JAPCWZ010000003">
    <property type="protein sequence ID" value="KAK8872578.1"/>
    <property type="molecule type" value="Genomic_DNA"/>
</dbReference>
<organism evidence="1 2">
    <name type="scientific">Apiospora arundinis</name>
    <dbReference type="NCBI Taxonomy" id="335852"/>
    <lineage>
        <taxon>Eukaryota</taxon>
        <taxon>Fungi</taxon>
        <taxon>Dikarya</taxon>
        <taxon>Ascomycota</taxon>
        <taxon>Pezizomycotina</taxon>
        <taxon>Sordariomycetes</taxon>
        <taxon>Xylariomycetidae</taxon>
        <taxon>Amphisphaeriales</taxon>
        <taxon>Apiosporaceae</taxon>
        <taxon>Apiospora</taxon>
    </lineage>
</organism>
<accession>A0ABR2J474</accession>
<sequence length="63" mass="7513">MTDTYVKNYRLKMDKLKEYLDKAFPNKYTAKEGDDDYYIITTSNALTDDQKNAIEELRTPQRK</sequence>